<evidence type="ECO:0000259" key="11">
    <source>
        <dbReference type="SMART" id="SM01185"/>
    </source>
</evidence>
<dbReference type="GO" id="GO:0005829">
    <property type="term" value="C:cytosol"/>
    <property type="evidence" value="ECO:0007669"/>
    <property type="project" value="UniProtKB-ARBA"/>
</dbReference>
<dbReference type="FunFam" id="2.40.50.140:FF:000009">
    <property type="entry name" value="Elongation factor P"/>
    <property type="match status" value="1"/>
</dbReference>
<dbReference type="PANTHER" id="PTHR30053:SF12">
    <property type="entry name" value="ELONGATION FACTOR P (EF-P) FAMILY PROTEIN"/>
    <property type="match status" value="1"/>
</dbReference>
<dbReference type="Gene3D" id="2.40.50.140">
    <property type="entry name" value="Nucleic acid-binding proteins"/>
    <property type="match status" value="2"/>
</dbReference>
<dbReference type="SMART" id="SM00841">
    <property type="entry name" value="Elong-fact-P_C"/>
    <property type="match status" value="1"/>
</dbReference>
<dbReference type="InterPro" id="IPR011768">
    <property type="entry name" value="Transl_elongation_fac_P"/>
</dbReference>
<protein>
    <recommendedName>
        <fullName evidence="7 8">Elongation factor P</fullName>
        <shortName evidence="7">EF-P</shortName>
    </recommendedName>
</protein>
<evidence type="ECO:0000256" key="9">
    <source>
        <dbReference type="RuleBase" id="RU004389"/>
    </source>
</evidence>
<organism evidence="12 13">
    <name type="scientific">Flexibacter flexilis DSM 6793</name>
    <dbReference type="NCBI Taxonomy" id="927664"/>
    <lineage>
        <taxon>Bacteria</taxon>
        <taxon>Pseudomonadati</taxon>
        <taxon>Bacteroidota</taxon>
        <taxon>Cytophagia</taxon>
        <taxon>Cytophagales</taxon>
        <taxon>Flexibacteraceae</taxon>
        <taxon>Flexibacter</taxon>
    </lineage>
</organism>
<sequence length="186" mass="21245">MANTSDLSRGCFIRYNNELVQVLEYEHRTPGNLRAFYQVKMRNVKTGKLVENRFRAGEDIDLVRVDFRELQYVYKEGNALVCMDNETYEQLYIDQVLFGDGLQFIKEEMNVKIAFDGDLAIAAELPLTVELEITYTEPGVRGDTATRTLKQATVETGATINVPLFVNTGDRVKVDTRTGDYIERVK</sequence>
<dbReference type="Pfam" id="PF09285">
    <property type="entry name" value="Elong-fact-P_C"/>
    <property type="match status" value="1"/>
</dbReference>
<evidence type="ECO:0000256" key="2">
    <source>
        <dbReference type="ARBA" id="ARBA00004815"/>
    </source>
</evidence>
<feature type="domain" description="Translation elongation factor P/YeiP central" evidence="11">
    <location>
        <begin position="67"/>
        <end position="121"/>
    </location>
</feature>
<dbReference type="NCBIfam" id="NF001810">
    <property type="entry name" value="PRK00529.1"/>
    <property type="match status" value="1"/>
</dbReference>
<dbReference type="PIRSF" id="PIRSF005901">
    <property type="entry name" value="EF-P"/>
    <property type="match status" value="1"/>
</dbReference>
<evidence type="ECO:0000256" key="4">
    <source>
        <dbReference type="ARBA" id="ARBA00022490"/>
    </source>
</evidence>
<comment type="pathway">
    <text evidence="2 7">Protein biosynthesis; polypeptide chain elongation.</text>
</comment>
<dbReference type="STRING" id="927664.SAMN05421780_107144"/>
<evidence type="ECO:0000256" key="8">
    <source>
        <dbReference type="NCBIfam" id="TIGR00038"/>
    </source>
</evidence>
<dbReference type="InterPro" id="IPR013185">
    <property type="entry name" value="Transl_elong_KOW-like"/>
</dbReference>
<dbReference type="HAMAP" id="MF_00141">
    <property type="entry name" value="EF_P"/>
    <property type="match status" value="1"/>
</dbReference>
<evidence type="ECO:0000256" key="5">
    <source>
        <dbReference type="ARBA" id="ARBA00022768"/>
    </source>
</evidence>
<evidence type="ECO:0000259" key="10">
    <source>
        <dbReference type="SMART" id="SM00841"/>
    </source>
</evidence>
<dbReference type="EMBL" id="FOLE01000007">
    <property type="protein sequence ID" value="SFC62386.1"/>
    <property type="molecule type" value="Genomic_DNA"/>
</dbReference>
<accession>A0A1I1KNE4</accession>
<dbReference type="PROSITE" id="PS01275">
    <property type="entry name" value="EFP"/>
    <property type="match status" value="1"/>
</dbReference>
<dbReference type="Pfam" id="PF01132">
    <property type="entry name" value="EFP"/>
    <property type="match status" value="1"/>
</dbReference>
<comment type="subcellular location">
    <subcellularLocation>
        <location evidence="1 7">Cytoplasm</location>
    </subcellularLocation>
</comment>
<comment type="function">
    <text evidence="7">Involved in peptide bond synthesis. Stimulates efficient translation and peptide-bond synthesis on native or reconstituted 70S ribosomes in vitro. Probably functions indirectly by altering the affinity of the ribosome for aminoacyl-tRNA, thus increasing their reactivity as acceptors for peptidyl transferase.</text>
</comment>
<dbReference type="InterPro" id="IPR013852">
    <property type="entry name" value="Transl_elong_P/YeiP_CS"/>
</dbReference>
<dbReference type="AlphaFoldDB" id="A0A1I1KNE4"/>
<name>A0A1I1KNE4_9BACT</name>
<reference evidence="12 13" key="1">
    <citation type="submission" date="2016-10" db="EMBL/GenBank/DDBJ databases">
        <authorList>
            <person name="de Groot N.N."/>
        </authorList>
    </citation>
    <scope>NUCLEOTIDE SEQUENCE [LARGE SCALE GENOMIC DNA]</scope>
    <source>
        <strain evidence="12 13">DSM 6793</strain>
    </source>
</reference>
<keyword evidence="4 7" id="KW-0963">Cytoplasm</keyword>
<evidence type="ECO:0000256" key="7">
    <source>
        <dbReference type="HAMAP-Rule" id="MF_00141"/>
    </source>
</evidence>
<dbReference type="SUPFAM" id="SSF50104">
    <property type="entry name" value="Translation proteins SH3-like domain"/>
    <property type="match status" value="1"/>
</dbReference>
<keyword evidence="13" id="KW-1185">Reference proteome</keyword>
<dbReference type="Gene3D" id="2.30.30.30">
    <property type="match status" value="1"/>
</dbReference>
<dbReference type="CDD" id="cd04470">
    <property type="entry name" value="S1_EF-P_repeat_1"/>
    <property type="match status" value="1"/>
</dbReference>
<dbReference type="InterPro" id="IPR015365">
    <property type="entry name" value="Elong-fact-P_C"/>
</dbReference>
<dbReference type="NCBIfam" id="TIGR00038">
    <property type="entry name" value="efp"/>
    <property type="match status" value="1"/>
</dbReference>
<dbReference type="InterPro" id="IPR014722">
    <property type="entry name" value="Rib_uL2_dom2"/>
</dbReference>
<proteinExistence type="inferred from homology"/>
<comment type="similarity">
    <text evidence="3 7 9">Belongs to the elongation factor P family.</text>
</comment>
<dbReference type="SMART" id="SM01185">
    <property type="entry name" value="EFP"/>
    <property type="match status" value="1"/>
</dbReference>
<feature type="domain" description="Elongation factor P C-terminal" evidence="10">
    <location>
        <begin position="129"/>
        <end position="184"/>
    </location>
</feature>
<dbReference type="InterPro" id="IPR001059">
    <property type="entry name" value="Transl_elong_P/YeiP_cen"/>
</dbReference>
<dbReference type="CDD" id="cd05794">
    <property type="entry name" value="S1_EF-P_repeat_2"/>
    <property type="match status" value="1"/>
</dbReference>
<gene>
    <name evidence="7" type="primary">efp</name>
    <name evidence="12" type="ORF">SAMN05421780_107144</name>
</gene>
<dbReference type="OrthoDB" id="9801844at2"/>
<dbReference type="SUPFAM" id="SSF50249">
    <property type="entry name" value="Nucleic acid-binding proteins"/>
    <property type="match status" value="2"/>
</dbReference>
<evidence type="ECO:0000256" key="3">
    <source>
        <dbReference type="ARBA" id="ARBA00009479"/>
    </source>
</evidence>
<dbReference type="FunFam" id="2.30.30.30:FF:000003">
    <property type="entry name" value="Elongation factor P"/>
    <property type="match status" value="1"/>
</dbReference>
<evidence type="ECO:0000313" key="12">
    <source>
        <dbReference type="EMBL" id="SFC62386.1"/>
    </source>
</evidence>
<dbReference type="InterPro" id="IPR020599">
    <property type="entry name" value="Transl_elong_fac_P/YeiP"/>
</dbReference>
<dbReference type="RefSeq" id="WP_091513333.1">
    <property type="nucleotide sequence ID" value="NZ_FOLE01000007.1"/>
</dbReference>
<dbReference type="GO" id="GO:0003746">
    <property type="term" value="F:translation elongation factor activity"/>
    <property type="evidence" value="ECO:0007669"/>
    <property type="project" value="UniProtKB-UniRule"/>
</dbReference>
<evidence type="ECO:0000313" key="13">
    <source>
        <dbReference type="Proteomes" id="UP000199514"/>
    </source>
</evidence>
<dbReference type="FunFam" id="2.40.50.140:FF:000004">
    <property type="entry name" value="Elongation factor P"/>
    <property type="match status" value="1"/>
</dbReference>
<dbReference type="Proteomes" id="UP000199514">
    <property type="component" value="Unassembled WGS sequence"/>
</dbReference>
<evidence type="ECO:0000256" key="6">
    <source>
        <dbReference type="ARBA" id="ARBA00022917"/>
    </source>
</evidence>
<keyword evidence="5 7" id="KW-0251">Elongation factor</keyword>
<dbReference type="Pfam" id="PF08207">
    <property type="entry name" value="EFP_N"/>
    <property type="match status" value="1"/>
</dbReference>
<dbReference type="UniPathway" id="UPA00345"/>
<dbReference type="InterPro" id="IPR008991">
    <property type="entry name" value="Translation_prot_SH3-like_sf"/>
</dbReference>
<dbReference type="GO" id="GO:0043043">
    <property type="term" value="P:peptide biosynthetic process"/>
    <property type="evidence" value="ECO:0007669"/>
    <property type="project" value="InterPro"/>
</dbReference>
<dbReference type="PANTHER" id="PTHR30053">
    <property type="entry name" value="ELONGATION FACTOR P"/>
    <property type="match status" value="1"/>
</dbReference>
<evidence type="ECO:0000256" key="1">
    <source>
        <dbReference type="ARBA" id="ARBA00004496"/>
    </source>
</evidence>
<keyword evidence="6 7" id="KW-0648">Protein biosynthesis</keyword>
<dbReference type="InterPro" id="IPR012340">
    <property type="entry name" value="NA-bd_OB-fold"/>
</dbReference>